<gene>
    <name evidence="2" type="ORF">GALMADRAFT_245830</name>
</gene>
<evidence type="ECO:0000256" key="1">
    <source>
        <dbReference type="SAM" id="SignalP"/>
    </source>
</evidence>
<evidence type="ECO:0000313" key="3">
    <source>
        <dbReference type="Proteomes" id="UP000027222"/>
    </source>
</evidence>
<sequence length="106" mass="10762">MKLLHVLSFVVPLLLASPALSAAAICCVEGCGCTGQGGGCDVELKGHFQAEIAALLANPTLELVNLEGTPVSPENCCCSSANSLNCRSLCGDSIRTANLGSTTSHD</sequence>
<dbReference type="AlphaFoldDB" id="A0A067T3I6"/>
<organism evidence="2 3">
    <name type="scientific">Galerina marginata (strain CBS 339.88)</name>
    <dbReference type="NCBI Taxonomy" id="685588"/>
    <lineage>
        <taxon>Eukaryota</taxon>
        <taxon>Fungi</taxon>
        <taxon>Dikarya</taxon>
        <taxon>Basidiomycota</taxon>
        <taxon>Agaricomycotina</taxon>
        <taxon>Agaricomycetes</taxon>
        <taxon>Agaricomycetidae</taxon>
        <taxon>Agaricales</taxon>
        <taxon>Agaricineae</taxon>
        <taxon>Strophariaceae</taxon>
        <taxon>Galerina</taxon>
    </lineage>
</organism>
<protein>
    <recommendedName>
        <fullName evidence="4">Hydrophobin</fullName>
    </recommendedName>
</protein>
<dbReference type="EMBL" id="KL142376">
    <property type="protein sequence ID" value="KDR77706.1"/>
    <property type="molecule type" value="Genomic_DNA"/>
</dbReference>
<reference evidence="3" key="1">
    <citation type="journal article" date="2014" name="Proc. Natl. Acad. Sci. U.S.A.">
        <title>Extensive sampling of basidiomycete genomes demonstrates inadequacy of the white-rot/brown-rot paradigm for wood decay fungi.</title>
        <authorList>
            <person name="Riley R."/>
            <person name="Salamov A.A."/>
            <person name="Brown D.W."/>
            <person name="Nagy L.G."/>
            <person name="Floudas D."/>
            <person name="Held B.W."/>
            <person name="Levasseur A."/>
            <person name="Lombard V."/>
            <person name="Morin E."/>
            <person name="Otillar R."/>
            <person name="Lindquist E.A."/>
            <person name="Sun H."/>
            <person name="LaButti K.M."/>
            <person name="Schmutz J."/>
            <person name="Jabbour D."/>
            <person name="Luo H."/>
            <person name="Baker S.E."/>
            <person name="Pisabarro A.G."/>
            <person name="Walton J.D."/>
            <person name="Blanchette R.A."/>
            <person name="Henrissat B."/>
            <person name="Martin F."/>
            <person name="Cullen D."/>
            <person name="Hibbett D.S."/>
            <person name="Grigoriev I.V."/>
        </authorList>
    </citation>
    <scope>NUCLEOTIDE SEQUENCE [LARGE SCALE GENOMIC DNA]</scope>
    <source>
        <strain evidence="3">CBS 339.88</strain>
    </source>
</reference>
<proteinExistence type="predicted"/>
<keyword evidence="3" id="KW-1185">Reference proteome</keyword>
<dbReference type="Proteomes" id="UP000027222">
    <property type="component" value="Unassembled WGS sequence"/>
</dbReference>
<evidence type="ECO:0000313" key="2">
    <source>
        <dbReference type="EMBL" id="KDR77706.1"/>
    </source>
</evidence>
<accession>A0A067T3I6</accession>
<feature type="chain" id="PRO_5001646406" description="Hydrophobin" evidence="1">
    <location>
        <begin position="24"/>
        <end position="106"/>
    </location>
</feature>
<dbReference type="HOGENOM" id="CLU_176443_0_0_1"/>
<feature type="signal peptide" evidence="1">
    <location>
        <begin position="1"/>
        <end position="23"/>
    </location>
</feature>
<name>A0A067T3I6_GALM3</name>
<keyword evidence="1" id="KW-0732">Signal</keyword>
<evidence type="ECO:0008006" key="4">
    <source>
        <dbReference type="Google" id="ProtNLM"/>
    </source>
</evidence>